<dbReference type="PANTHER" id="PTHR35461">
    <property type="entry name" value="BNAANNG14610D PROTEIN"/>
    <property type="match status" value="1"/>
</dbReference>
<comment type="caution">
    <text evidence="2">The sequence shown here is derived from an EMBL/GenBank/DDBJ whole genome shotgun (WGS) entry which is preliminary data.</text>
</comment>
<dbReference type="PANTHER" id="PTHR35461:SF1">
    <property type="entry name" value="LOW PROTEIN: ATP-DEPENDENT RNA HELICASE-LIKE PROTEIN"/>
    <property type="match status" value="1"/>
</dbReference>
<dbReference type="EMBL" id="JAYMYS010000003">
    <property type="protein sequence ID" value="KAK7402300.1"/>
    <property type="molecule type" value="Genomic_DNA"/>
</dbReference>
<proteinExistence type="predicted"/>
<feature type="region of interest" description="Disordered" evidence="1">
    <location>
        <begin position="75"/>
        <end position="94"/>
    </location>
</feature>
<gene>
    <name evidence="2" type="ORF">VNO78_14456</name>
</gene>
<sequence length="211" mass="24417">MLLRETIRKTKFLLHKTLRSFKSVIFGGYQKLPRSLSFNPFLGRSSNARTYTSDRFYNEFYDMLQCDLNRIKRSDSSGISRSRERDQALMPDAANTEIFSKQSSKKSIAEKGAVEEKKSKGNSELEKKECLKEEGVHDLAQKMKELEMMDSGDVEHVLDIEEALHYYSRLKSPVYLDIVDKFFMDMHSEFSLQDSTIKRTKSKGTIGSIRL</sequence>
<name>A0AAN9SSZ6_PSOTE</name>
<accession>A0AAN9SSZ6</accession>
<dbReference type="AlphaFoldDB" id="A0AAN9SSZ6"/>
<organism evidence="2 3">
    <name type="scientific">Psophocarpus tetragonolobus</name>
    <name type="common">Winged bean</name>
    <name type="synonym">Dolichos tetragonolobus</name>
    <dbReference type="NCBI Taxonomy" id="3891"/>
    <lineage>
        <taxon>Eukaryota</taxon>
        <taxon>Viridiplantae</taxon>
        <taxon>Streptophyta</taxon>
        <taxon>Embryophyta</taxon>
        <taxon>Tracheophyta</taxon>
        <taxon>Spermatophyta</taxon>
        <taxon>Magnoliopsida</taxon>
        <taxon>eudicotyledons</taxon>
        <taxon>Gunneridae</taxon>
        <taxon>Pentapetalae</taxon>
        <taxon>rosids</taxon>
        <taxon>fabids</taxon>
        <taxon>Fabales</taxon>
        <taxon>Fabaceae</taxon>
        <taxon>Papilionoideae</taxon>
        <taxon>50 kb inversion clade</taxon>
        <taxon>NPAAA clade</taxon>
        <taxon>indigoferoid/millettioid clade</taxon>
        <taxon>Phaseoleae</taxon>
        <taxon>Psophocarpus</taxon>
    </lineage>
</organism>
<evidence type="ECO:0000313" key="3">
    <source>
        <dbReference type="Proteomes" id="UP001386955"/>
    </source>
</evidence>
<evidence type="ECO:0000313" key="2">
    <source>
        <dbReference type="EMBL" id="KAK7402300.1"/>
    </source>
</evidence>
<feature type="compositionally biased region" description="Basic and acidic residues" evidence="1">
    <location>
        <begin position="75"/>
        <end position="87"/>
    </location>
</feature>
<reference evidence="2 3" key="1">
    <citation type="submission" date="2024-01" db="EMBL/GenBank/DDBJ databases">
        <title>The genomes of 5 underutilized Papilionoideae crops provide insights into root nodulation and disease resistanc.</title>
        <authorList>
            <person name="Jiang F."/>
        </authorList>
    </citation>
    <scope>NUCLEOTIDE SEQUENCE [LARGE SCALE GENOMIC DNA]</scope>
    <source>
        <strain evidence="2">DUOXIRENSHENG_FW03</strain>
        <tissue evidence="2">Leaves</tissue>
    </source>
</reference>
<protein>
    <recommendedName>
        <fullName evidence="4">OVATE domain-containing protein</fullName>
    </recommendedName>
</protein>
<keyword evidence="3" id="KW-1185">Reference proteome</keyword>
<dbReference type="Proteomes" id="UP001386955">
    <property type="component" value="Unassembled WGS sequence"/>
</dbReference>
<evidence type="ECO:0008006" key="4">
    <source>
        <dbReference type="Google" id="ProtNLM"/>
    </source>
</evidence>
<evidence type="ECO:0000256" key="1">
    <source>
        <dbReference type="SAM" id="MobiDB-lite"/>
    </source>
</evidence>